<dbReference type="AlphaFoldDB" id="A0A386B0A7"/>
<evidence type="ECO:0000259" key="1">
    <source>
        <dbReference type="Pfam" id="PF00961"/>
    </source>
</evidence>
<dbReference type="PANTHER" id="PTHR36181">
    <property type="entry name" value="INTRON-ENCODED ENDONUCLEASE AI3-RELATED"/>
    <property type="match status" value="1"/>
</dbReference>
<accession>A0A386B0A7</accession>
<reference evidence="2" key="2">
    <citation type="journal article" date="2019" name="Mol. Phylogenet. Evol.">
        <title>Reassessment of the classification of bryopsidales (chlorophyta) based on chloroplast phylogenomic analyses.</title>
        <authorList>
            <person name="Cremen M.C."/>
            <person name="Leliaert F."/>
            <person name="West J."/>
            <person name="Lam D.W."/>
            <person name="Shimada S."/>
            <person name="Lopez-Bautista J.M."/>
            <person name="Verbruggen H."/>
        </authorList>
    </citation>
    <scope>NUCLEOTIDE SEQUENCE</scope>
</reference>
<dbReference type="EMBL" id="MH591106">
    <property type="protein sequence ID" value="AYC65093.1"/>
    <property type="molecule type" value="Genomic_DNA"/>
</dbReference>
<feature type="domain" description="Homing endonuclease LAGLIDADG" evidence="1">
    <location>
        <begin position="9"/>
        <end position="101"/>
    </location>
</feature>
<dbReference type="SUPFAM" id="SSF55608">
    <property type="entry name" value="Homing endonucleases"/>
    <property type="match status" value="2"/>
</dbReference>
<feature type="domain" description="Homing endonuclease LAGLIDADG" evidence="1">
    <location>
        <begin position="123"/>
        <end position="219"/>
    </location>
</feature>
<reference evidence="2" key="1">
    <citation type="submission" date="2018-07" db="EMBL/GenBank/DDBJ databases">
        <authorList>
            <person name="Quirk P.G."/>
            <person name="Krulwich T.A."/>
        </authorList>
    </citation>
    <scope>NUCLEOTIDE SEQUENCE</scope>
</reference>
<keyword evidence="2" id="KW-0934">Plastid</keyword>
<geneLocation type="chloroplast" evidence="2"/>
<sequence length="243" mass="28881">MNPLNPNWIVGFVDGEGHFGTPDNHQSFYFTIYQNQQSVNVLYQIKNFFKCGSVYKAEQNMRQLRQYKVSSKKHLKDIIIPFFLKWPLKTSKRKCFEIFVKKLTPNLDFKIVETANFNIHWFVGFIDAEGCFDCSITNRNIRPNFLIGLNGINKNILDLIQQNLNFGFRYKCKNGIEVFQLNSNKQMCRFARQIILTKGFKDRLKTFKRIRARKWCKIVFLMEQKKHNTIYGFNKIQKLSKSF</sequence>
<protein>
    <recommendedName>
        <fullName evidence="1">Homing endonuclease LAGLIDADG domain-containing protein</fullName>
    </recommendedName>
</protein>
<dbReference type="GO" id="GO:0004519">
    <property type="term" value="F:endonuclease activity"/>
    <property type="evidence" value="ECO:0007669"/>
    <property type="project" value="InterPro"/>
</dbReference>
<evidence type="ECO:0000313" key="2">
    <source>
        <dbReference type="EMBL" id="AYC65093.1"/>
    </source>
</evidence>
<dbReference type="Gene3D" id="3.10.28.10">
    <property type="entry name" value="Homing endonucleases"/>
    <property type="match status" value="2"/>
</dbReference>
<dbReference type="PANTHER" id="PTHR36181:SF2">
    <property type="entry name" value="INTRON-ENCODED ENDONUCLEASE AI3-RELATED"/>
    <property type="match status" value="1"/>
</dbReference>
<keyword evidence="2" id="KW-0150">Chloroplast</keyword>
<dbReference type="GeneID" id="38278997"/>
<dbReference type="RefSeq" id="YP_009519143.1">
    <property type="nucleotide sequence ID" value="NC_039523.1"/>
</dbReference>
<dbReference type="Pfam" id="PF00961">
    <property type="entry name" value="LAGLIDADG_1"/>
    <property type="match status" value="2"/>
</dbReference>
<proteinExistence type="predicted"/>
<dbReference type="InterPro" id="IPR051289">
    <property type="entry name" value="LAGLIDADG_Endonuclease"/>
</dbReference>
<organism evidence="2">
    <name type="scientific">Caulerpa verticillata</name>
    <dbReference type="NCBI Taxonomy" id="177082"/>
    <lineage>
        <taxon>Eukaryota</taxon>
        <taxon>Viridiplantae</taxon>
        <taxon>Chlorophyta</taxon>
        <taxon>core chlorophytes</taxon>
        <taxon>Ulvophyceae</taxon>
        <taxon>TCBD clade</taxon>
        <taxon>Bryopsidales</taxon>
        <taxon>Halimedineae</taxon>
        <taxon>Caulerpaceae</taxon>
        <taxon>Caulerpa</taxon>
    </lineage>
</organism>
<dbReference type="InterPro" id="IPR004860">
    <property type="entry name" value="LAGLIDADG_dom"/>
</dbReference>
<dbReference type="GO" id="GO:0005739">
    <property type="term" value="C:mitochondrion"/>
    <property type="evidence" value="ECO:0007669"/>
    <property type="project" value="UniProtKB-ARBA"/>
</dbReference>
<dbReference type="InterPro" id="IPR027434">
    <property type="entry name" value="Homing_endonucl"/>
</dbReference>
<gene>
    <name evidence="2" type="primary">orf243</name>
</gene>
<name>A0A386B0A7_9CHLO</name>